<feature type="domain" description="Conserved virulence factor B-like winged helix" evidence="3">
    <location>
        <begin position="219"/>
        <end position="273"/>
    </location>
</feature>
<dbReference type="InterPro" id="IPR040764">
    <property type="entry name" value="CvfB_WH"/>
</dbReference>
<dbReference type="InterPro" id="IPR039566">
    <property type="entry name" value="CvfB_S1_st"/>
</dbReference>
<dbReference type="Gene3D" id="2.40.50.140">
    <property type="entry name" value="Nucleic acid-binding proteins"/>
    <property type="match status" value="2"/>
</dbReference>
<sequence length="279" mass="32230">MIELGKLNSLEILRTTSVGLFLGDNDGNDILLPNKYVPESYEIGSKISVFCYLDYEERPIATTLEPYIMANEFQLLEVVEVNEFGAFMQWGLEKHMLVPFREQRVKMQEGQWYVVYCYLDERSNRLVASNKLDRFLSNDNIELKVWDQIEIIVTRQTNLGWEVIVNNKHKGLVYSNEVFKKIAIGDTMPACIKTIRKDNKLDISLQPLGTRVLEPAANKIFEMLIKENGFLPFNDKSSPEEITTTFQMSKKTFKKGIGSLYKERKIEIKTDGIHVIKSN</sequence>
<dbReference type="PANTHER" id="PTHR37296:SF1">
    <property type="entry name" value="CONSERVED VIRULENCE FACTOR B"/>
    <property type="match status" value="1"/>
</dbReference>
<comment type="caution">
    <text evidence="4">The sequence shown here is derived from an EMBL/GenBank/DDBJ whole genome shotgun (WGS) entry which is preliminary data.</text>
</comment>
<evidence type="ECO:0000256" key="1">
    <source>
        <dbReference type="PIRNR" id="PIRNR012524"/>
    </source>
</evidence>
<dbReference type="OrthoDB" id="9801597at2"/>
<dbReference type="InterPro" id="IPR012340">
    <property type="entry name" value="NA-bd_OB-fold"/>
</dbReference>
<evidence type="ECO:0000259" key="2">
    <source>
        <dbReference type="Pfam" id="PF13509"/>
    </source>
</evidence>
<keyword evidence="5" id="KW-1185">Reference proteome</keyword>
<dbReference type="RefSeq" id="WP_121066142.1">
    <property type="nucleotide sequence ID" value="NZ_RBIQ01000008.1"/>
</dbReference>
<evidence type="ECO:0008006" key="6">
    <source>
        <dbReference type="Google" id="ProtNLM"/>
    </source>
</evidence>
<name>A0A495E7K4_9FLAO</name>
<comment type="similarity">
    <text evidence="1">Belongs to the CvfB family.</text>
</comment>
<dbReference type="InterPro" id="IPR014464">
    <property type="entry name" value="CvfB_fam"/>
</dbReference>
<dbReference type="PIRSF" id="PIRSF012524">
    <property type="entry name" value="YitL_S1"/>
    <property type="match status" value="1"/>
</dbReference>
<feature type="domain" description="Conserved virulence factor B first S1" evidence="2">
    <location>
        <begin position="4"/>
        <end position="63"/>
    </location>
</feature>
<proteinExistence type="inferred from homology"/>
<evidence type="ECO:0000259" key="3">
    <source>
        <dbReference type="Pfam" id="PF17783"/>
    </source>
</evidence>
<accession>A0A495E7K4</accession>
<dbReference type="Pfam" id="PF13509">
    <property type="entry name" value="S1_2"/>
    <property type="match status" value="1"/>
</dbReference>
<evidence type="ECO:0000313" key="4">
    <source>
        <dbReference type="EMBL" id="RKR12922.1"/>
    </source>
</evidence>
<protein>
    <recommendedName>
        <fullName evidence="6">GntR family transcriptional regulator</fullName>
    </recommendedName>
</protein>
<dbReference type="AlphaFoldDB" id="A0A495E7K4"/>
<dbReference type="Proteomes" id="UP000269412">
    <property type="component" value="Unassembled WGS sequence"/>
</dbReference>
<dbReference type="InterPro" id="IPR036388">
    <property type="entry name" value="WH-like_DNA-bd_sf"/>
</dbReference>
<reference evidence="4 5" key="1">
    <citation type="submission" date="2018-10" db="EMBL/GenBank/DDBJ databases">
        <title>Genomic Encyclopedia of Archaeal and Bacterial Type Strains, Phase II (KMG-II): from individual species to whole genera.</title>
        <authorList>
            <person name="Goeker M."/>
        </authorList>
    </citation>
    <scope>NUCLEOTIDE SEQUENCE [LARGE SCALE GENOMIC DNA]</scope>
    <source>
        <strain evidence="4 5">DSM 25230</strain>
    </source>
</reference>
<organism evidence="4 5">
    <name type="scientific">Maribacter vaceletii</name>
    <dbReference type="NCBI Taxonomy" id="1206816"/>
    <lineage>
        <taxon>Bacteria</taxon>
        <taxon>Pseudomonadati</taxon>
        <taxon>Bacteroidota</taxon>
        <taxon>Flavobacteriia</taxon>
        <taxon>Flavobacteriales</taxon>
        <taxon>Flavobacteriaceae</taxon>
        <taxon>Maribacter</taxon>
    </lineage>
</organism>
<gene>
    <name evidence="4" type="ORF">CLV91_1634</name>
</gene>
<dbReference type="PANTHER" id="PTHR37296">
    <property type="entry name" value="CONSERVED VIRULENCE FACTOR B"/>
    <property type="match status" value="1"/>
</dbReference>
<evidence type="ECO:0000313" key="5">
    <source>
        <dbReference type="Proteomes" id="UP000269412"/>
    </source>
</evidence>
<dbReference type="EMBL" id="RBIQ01000008">
    <property type="protein sequence ID" value="RKR12922.1"/>
    <property type="molecule type" value="Genomic_DNA"/>
</dbReference>
<dbReference type="Pfam" id="PF17783">
    <property type="entry name" value="WHD_CvfB"/>
    <property type="match status" value="1"/>
</dbReference>
<dbReference type="Gene3D" id="1.10.10.10">
    <property type="entry name" value="Winged helix-like DNA-binding domain superfamily/Winged helix DNA-binding domain"/>
    <property type="match status" value="1"/>
</dbReference>